<dbReference type="SUPFAM" id="SSF52540">
    <property type="entry name" value="P-loop containing nucleoside triphosphate hydrolases"/>
    <property type="match status" value="1"/>
</dbReference>
<dbReference type="InterPro" id="IPR011990">
    <property type="entry name" value="TPR-like_helical_dom_sf"/>
</dbReference>
<evidence type="ECO:0008006" key="4">
    <source>
        <dbReference type="Google" id="ProtNLM"/>
    </source>
</evidence>
<name>A0A918A7V3_9ACTN</name>
<dbReference type="Gene3D" id="3.40.50.300">
    <property type="entry name" value="P-loop containing nucleotide triphosphate hydrolases"/>
    <property type="match status" value="1"/>
</dbReference>
<proteinExistence type="predicted"/>
<evidence type="ECO:0000313" key="2">
    <source>
        <dbReference type="EMBL" id="GGP09270.1"/>
    </source>
</evidence>
<sequence length="804" mass="87073">MTGISRRDRLRFRISRLYQQARAHLPELGLSGLVTVAEALVILQDELRQRVVDALLAVLPHPLLALPLALLVPALTGLGVHAARRERKPAPQPLFGHLPFPDRVEPLIGREDKLREVVDRARESGIVAVRGATGTGTSALAVHCAWELAAEARKQRYADVRGPDRQHPETPLSVAQRVLRTLDRPPGSIQEPEDAAPVVIEALTGTGRVLLLDNVSTWSQVAWLPPRVPGAHIVVAGEAAGDVPRHLQPVELGPLTSEAGQELLAAHIGDRRIDRDRQALRPLADACLGSPAEIVRIGRWLARNPNVPLRTLVDDLDRLPIDEKLSFVLRLSIEQLGPTAKQLFILLAGLPIAEVDHQAAAALAGLPSAREAIDELAERGLVEKVRMSRVRVTGAFRDTGAAATTQEAGAWRRLVEYFADQADAFAARLPDDDARTWFAAEDRVLLQVLAPEPPARRTSRALGRIADAVEAWFTLEQRHEDRLRAAALLARAARSLGDDHVQATAELRQSAILLTLGDPGEARRHFDQAAALRVRVESWPAELHLGHATILLATGDGFSAVESALIRYGQALAGGDLVGHSLRLINVAALLMRRAQLLGRDDAQRLYADARALLFEALDMAGRGGDAHAQAHAHELLAQAHWHLDRPFDADQHWGEAERMYGETADEIGRARCHVHQAIALLAEPDAHPGEAAGVAAEPDPRPRKTAEPDPHPGKGTEPDPYPGKAAEPDPRLGKAAELLAAAEPRLPPAGLTTALAYLHLARLHPRQAAAHRAAGLAALAPWDGIAEPQQVTEIRARLTALKH</sequence>
<dbReference type="Gene3D" id="1.25.40.10">
    <property type="entry name" value="Tetratricopeptide repeat domain"/>
    <property type="match status" value="1"/>
</dbReference>
<evidence type="ECO:0000313" key="3">
    <source>
        <dbReference type="Proteomes" id="UP000660745"/>
    </source>
</evidence>
<reference evidence="2" key="1">
    <citation type="journal article" date="2014" name="Int. J. Syst. Evol. Microbiol.">
        <title>Complete genome sequence of Corynebacterium casei LMG S-19264T (=DSM 44701T), isolated from a smear-ripened cheese.</title>
        <authorList>
            <consortium name="US DOE Joint Genome Institute (JGI-PGF)"/>
            <person name="Walter F."/>
            <person name="Albersmeier A."/>
            <person name="Kalinowski J."/>
            <person name="Ruckert C."/>
        </authorList>
    </citation>
    <scope>NUCLEOTIDE SEQUENCE</scope>
    <source>
        <strain evidence="2">CGMCC 4.7430</strain>
    </source>
</reference>
<comment type="caution">
    <text evidence="2">The sequence shown here is derived from an EMBL/GenBank/DDBJ whole genome shotgun (WGS) entry which is preliminary data.</text>
</comment>
<dbReference type="RefSeq" id="WP_189140572.1">
    <property type="nucleotide sequence ID" value="NZ_BMNK01000007.1"/>
</dbReference>
<dbReference type="SUPFAM" id="SSF48452">
    <property type="entry name" value="TPR-like"/>
    <property type="match status" value="1"/>
</dbReference>
<accession>A0A918A7V3</accession>
<reference evidence="2" key="2">
    <citation type="submission" date="2020-09" db="EMBL/GenBank/DDBJ databases">
        <authorList>
            <person name="Sun Q."/>
            <person name="Zhou Y."/>
        </authorList>
    </citation>
    <scope>NUCLEOTIDE SEQUENCE</scope>
    <source>
        <strain evidence="2">CGMCC 4.7430</strain>
    </source>
</reference>
<evidence type="ECO:0000256" key="1">
    <source>
        <dbReference type="SAM" id="MobiDB-lite"/>
    </source>
</evidence>
<keyword evidence="3" id="KW-1185">Reference proteome</keyword>
<dbReference type="EMBL" id="BMNK01000007">
    <property type="protein sequence ID" value="GGP09270.1"/>
    <property type="molecule type" value="Genomic_DNA"/>
</dbReference>
<gene>
    <name evidence="2" type="ORF">GCM10012278_44290</name>
</gene>
<organism evidence="2 3">
    <name type="scientific">Nonomuraea glycinis</name>
    <dbReference type="NCBI Taxonomy" id="2047744"/>
    <lineage>
        <taxon>Bacteria</taxon>
        <taxon>Bacillati</taxon>
        <taxon>Actinomycetota</taxon>
        <taxon>Actinomycetes</taxon>
        <taxon>Streptosporangiales</taxon>
        <taxon>Streptosporangiaceae</taxon>
        <taxon>Nonomuraea</taxon>
    </lineage>
</organism>
<dbReference type="InterPro" id="IPR027417">
    <property type="entry name" value="P-loop_NTPase"/>
</dbReference>
<feature type="compositionally biased region" description="Basic and acidic residues" evidence="1">
    <location>
        <begin position="699"/>
        <end position="718"/>
    </location>
</feature>
<feature type="region of interest" description="Disordered" evidence="1">
    <location>
        <begin position="684"/>
        <end position="730"/>
    </location>
</feature>
<dbReference type="Proteomes" id="UP000660745">
    <property type="component" value="Unassembled WGS sequence"/>
</dbReference>
<dbReference type="AlphaFoldDB" id="A0A918A7V3"/>
<protein>
    <recommendedName>
        <fullName evidence="4">Tetratricopeptide repeat protein</fullName>
    </recommendedName>
</protein>